<keyword evidence="8" id="KW-1185">Reference proteome</keyword>
<gene>
    <name evidence="7" type="ORF">OLC1_LOCUS8943</name>
</gene>
<keyword evidence="3 4" id="KW-0012">Acyltransferase</keyword>
<evidence type="ECO:0000256" key="4">
    <source>
        <dbReference type="RuleBase" id="RU361267"/>
    </source>
</evidence>
<evidence type="ECO:0000256" key="2">
    <source>
        <dbReference type="ARBA" id="ARBA00022679"/>
    </source>
</evidence>
<dbReference type="CDD" id="cd07989">
    <property type="entry name" value="LPLAT_AGPAT-like"/>
    <property type="match status" value="1"/>
</dbReference>
<keyword evidence="5" id="KW-0472">Membrane</keyword>
<keyword evidence="4" id="KW-0443">Lipid metabolism</keyword>
<keyword evidence="4" id="KW-0444">Lipid biosynthesis</keyword>
<dbReference type="InterPro" id="IPR004552">
    <property type="entry name" value="AGP_acyltrans"/>
</dbReference>
<feature type="domain" description="Phospholipid/glycerol acyltransferase" evidence="6">
    <location>
        <begin position="203"/>
        <end position="316"/>
    </location>
</feature>
<dbReference type="SMART" id="SM00563">
    <property type="entry name" value="PlsC"/>
    <property type="match status" value="1"/>
</dbReference>
<dbReference type="AlphaFoldDB" id="A0AAV1CV37"/>
<dbReference type="GO" id="GO:0003841">
    <property type="term" value="F:1-acylglycerol-3-phosphate O-acyltransferase activity"/>
    <property type="evidence" value="ECO:0007669"/>
    <property type="project" value="UniProtKB-UniRule"/>
</dbReference>
<sequence>MVVLTHRSSFNCFQFHPLPPLLRRLGEGASRNFCSVPLPPLKTHNSFCFKVCSLTHSTSVTRNICDFPNKRRPGHELSNSFGLLEKFCRTYEELSKNKICKFSRHIVRSDLSVTGSVGSSYPLPEIQAGSKLRGICFYAVTSFVAIFLFVLMVVSHPFVLLFDRYNRKAQHLIAKWWASLTIAPFFNIKFEGLENLPAQDSPAVYVSNHQSFLDIYTLLTLGRSFKFISKTSIFLFPIIGWAMYLLGTIPLKRMDSRSQLDCLRRCMDLVKKGASVFFFPEGTRSRNGTLGTFKKGAFTVAAKLGVPVIPITLIGTGKIMPAGMEGQLNPGAVKVVVHPPILGKDANFLCNESRNVIADVLICEGYKVL</sequence>
<keyword evidence="5" id="KW-1133">Transmembrane helix</keyword>
<dbReference type="Proteomes" id="UP001161247">
    <property type="component" value="Chromosome 3"/>
</dbReference>
<comment type="similarity">
    <text evidence="1 4">Belongs to the 1-acyl-sn-glycerol-3-phosphate acyltransferase family.</text>
</comment>
<evidence type="ECO:0000256" key="5">
    <source>
        <dbReference type="SAM" id="Phobius"/>
    </source>
</evidence>
<feature type="transmembrane region" description="Helical" evidence="5">
    <location>
        <begin position="227"/>
        <end position="247"/>
    </location>
</feature>
<dbReference type="PANTHER" id="PTHR10434:SF60">
    <property type="entry name" value="1-ACYL-SN-GLYCEROL-3-PHOSPHATE ACYLTRANSFERASE LPAT1, CHLOROPLASTIC"/>
    <property type="match status" value="1"/>
</dbReference>
<dbReference type="EMBL" id="OX459120">
    <property type="protein sequence ID" value="CAI9098820.1"/>
    <property type="molecule type" value="Genomic_DNA"/>
</dbReference>
<evidence type="ECO:0000313" key="8">
    <source>
        <dbReference type="Proteomes" id="UP001161247"/>
    </source>
</evidence>
<protein>
    <recommendedName>
        <fullName evidence="4">1-acyl-sn-glycerol-3-phosphate acyltransferase</fullName>
        <ecNumber evidence="4">2.3.1.51</ecNumber>
    </recommendedName>
</protein>
<dbReference type="SUPFAM" id="SSF69593">
    <property type="entry name" value="Glycerol-3-phosphate (1)-acyltransferase"/>
    <property type="match status" value="1"/>
</dbReference>
<organism evidence="7 8">
    <name type="scientific">Oldenlandia corymbosa var. corymbosa</name>
    <dbReference type="NCBI Taxonomy" id="529605"/>
    <lineage>
        <taxon>Eukaryota</taxon>
        <taxon>Viridiplantae</taxon>
        <taxon>Streptophyta</taxon>
        <taxon>Embryophyta</taxon>
        <taxon>Tracheophyta</taxon>
        <taxon>Spermatophyta</taxon>
        <taxon>Magnoliopsida</taxon>
        <taxon>eudicotyledons</taxon>
        <taxon>Gunneridae</taxon>
        <taxon>Pentapetalae</taxon>
        <taxon>asterids</taxon>
        <taxon>lamiids</taxon>
        <taxon>Gentianales</taxon>
        <taxon>Rubiaceae</taxon>
        <taxon>Rubioideae</taxon>
        <taxon>Spermacoceae</taxon>
        <taxon>Hedyotis-Oldenlandia complex</taxon>
        <taxon>Oldenlandia</taxon>
    </lineage>
</organism>
<dbReference type="GO" id="GO:0006654">
    <property type="term" value="P:phosphatidic acid biosynthetic process"/>
    <property type="evidence" value="ECO:0007669"/>
    <property type="project" value="TreeGrafter"/>
</dbReference>
<reference evidence="7" key="1">
    <citation type="submission" date="2023-03" db="EMBL/GenBank/DDBJ databases">
        <authorList>
            <person name="Julca I."/>
        </authorList>
    </citation>
    <scope>NUCLEOTIDE SEQUENCE</scope>
</reference>
<evidence type="ECO:0000259" key="6">
    <source>
        <dbReference type="SMART" id="SM00563"/>
    </source>
</evidence>
<evidence type="ECO:0000256" key="1">
    <source>
        <dbReference type="ARBA" id="ARBA00008655"/>
    </source>
</evidence>
<dbReference type="PANTHER" id="PTHR10434">
    <property type="entry name" value="1-ACYL-SN-GLYCEROL-3-PHOSPHATE ACYLTRANSFERASE"/>
    <property type="match status" value="1"/>
</dbReference>
<keyword evidence="4" id="KW-1208">Phospholipid metabolism</keyword>
<proteinExistence type="inferred from homology"/>
<evidence type="ECO:0000313" key="7">
    <source>
        <dbReference type="EMBL" id="CAI9098820.1"/>
    </source>
</evidence>
<evidence type="ECO:0000256" key="3">
    <source>
        <dbReference type="ARBA" id="ARBA00023315"/>
    </source>
</evidence>
<accession>A0AAV1CV37</accession>
<dbReference type="EC" id="2.3.1.51" evidence="4"/>
<keyword evidence="2 4" id="KW-0808">Transferase</keyword>
<dbReference type="GO" id="GO:0016020">
    <property type="term" value="C:membrane"/>
    <property type="evidence" value="ECO:0007669"/>
    <property type="project" value="InterPro"/>
</dbReference>
<comment type="domain">
    <text evidence="4">The HXXXXD motif is essential for acyltransferase activity and may constitute the binding site for the phosphate moiety of the glycerol-3-phosphate.</text>
</comment>
<name>A0AAV1CV37_OLDCO</name>
<dbReference type="InterPro" id="IPR002123">
    <property type="entry name" value="Plipid/glycerol_acylTrfase"/>
</dbReference>
<feature type="transmembrane region" description="Helical" evidence="5">
    <location>
        <begin position="137"/>
        <end position="160"/>
    </location>
</feature>
<dbReference type="NCBIfam" id="TIGR00530">
    <property type="entry name" value="AGP_acyltrn"/>
    <property type="match status" value="1"/>
</dbReference>
<keyword evidence="4" id="KW-0594">Phospholipid biosynthesis</keyword>
<keyword evidence="5" id="KW-0812">Transmembrane</keyword>
<dbReference type="Pfam" id="PF01553">
    <property type="entry name" value="Acyltransferase"/>
    <property type="match status" value="1"/>
</dbReference>
<comment type="catalytic activity">
    <reaction evidence="4">
        <text>a 1-acyl-sn-glycero-3-phosphate + an acyl-CoA = a 1,2-diacyl-sn-glycero-3-phosphate + CoA</text>
        <dbReference type="Rhea" id="RHEA:19709"/>
        <dbReference type="ChEBI" id="CHEBI:57287"/>
        <dbReference type="ChEBI" id="CHEBI:57970"/>
        <dbReference type="ChEBI" id="CHEBI:58342"/>
        <dbReference type="ChEBI" id="CHEBI:58608"/>
        <dbReference type="EC" id="2.3.1.51"/>
    </reaction>
</comment>